<keyword evidence="3" id="KW-1185">Reference proteome</keyword>
<name>A0A8H3ZFR8_VENIN</name>
<comment type="caution">
    <text evidence="2">The sequence shown here is derived from an EMBL/GenBank/DDBJ whole genome shotgun (WGS) entry which is preliminary data.</text>
</comment>
<feature type="signal peptide" evidence="1">
    <location>
        <begin position="1"/>
        <end position="21"/>
    </location>
</feature>
<proteinExistence type="predicted"/>
<feature type="chain" id="PRO_5034008740" evidence="1">
    <location>
        <begin position="22"/>
        <end position="103"/>
    </location>
</feature>
<keyword evidence="1" id="KW-0732">Signal</keyword>
<gene>
    <name evidence="2" type="ORF">EG327_001339</name>
</gene>
<evidence type="ECO:0000313" key="2">
    <source>
        <dbReference type="EMBL" id="KAE9990491.1"/>
    </source>
</evidence>
<protein>
    <submittedName>
        <fullName evidence="2">Uncharacterized protein</fullName>
    </submittedName>
</protein>
<reference evidence="2 3" key="1">
    <citation type="submission" date="2019-07" db="EMBL/GenBank/DDBJ databases">
        <title>Venturia inaequalis Genome Resource.</title>
        <authorList>
            <person name="Lichtner F.J."/>
        </authorList>
    </citation>
    <scope>NUCLEOTIDE SEQUENCE [LARGE SCALE GENOMIC DNA]</scope>
    <source>
        <strain evidence="2 3">DMI_063113</strain>
    </source>
</reference>
<organism evidence="2 3">
    <name type="scientific">Venturia inaequalis</name>
    <name type="common">Apple scab fungus</name>
    <dbReference type="NCBI Taxonomy" id="5025"/>
    <lineage>
        <taxon>Eukaryota</taxon>
        <taxon>Fungi</taxon>
        <taxon>Dikarya</taxon>
        <taxon>Ascomycota</taxon>
        <taxon>Pezizomycotina</taxon>
        <taxon>Dothideomycetes</taxon>
        <taxon>Pleosporomycetidae</taxon>
        <taxon>Venturiales</taxon>
        <taxon>Venturiaceae</taxon>
        <taxon>Venturia</taxon>
    </lineage>
</organism>
<evidence type="ECO:0000256" key="1">
    <source>
        <dbReference type="SAM" id="SignalP"/>
    </source>
</evidence>
<accession>A0A8H3ZFR8</accession>
<dbReference type="AlphaFoldDB" id="A0A8H3ZFR8"/>
<dbReference type="EMBL" id="WNWR01000135">
    <property type="protein sequence ID" value="KAE9990491.1"/>
    <property type="molecule type" value="Genomic_DNA"/>
</dbReference>
<dbReference type="Proteomes" id="UP000490939">
    <property type="component" value="Unassembled WGS sequence"/>
</dbReference>
<evidence type="ECO:0000313" key="3">
    <source>
        <dbReference type="Proteomes" id="UP000490939"/>
    </source>
</evidence>
<sequence length="103" mass="11163">MKFLSITAVLLNLVLVQDVAAVICDGRPARCHETPCNALFSDPLAVCNAKVQSLSKVCGDRLLTRLSSVMVPIQMFAVQVACTVGYPSVFRQGSCRKRGAFFI</sequence>